<dbReference type="InterPro" id="IPR000028">
    <property type="entry name" value="Chloroperoxidase"/>
</dbReference>
<feature type="domain" description="Heme haloperoxidase family profile" evidence="9">
    <location>
        <begin position="153"/>
        <end position="183"/>
    </location>
</feature>
<dbReference type="Proteomes" id="UP000800093">
    <property type="component" value="Unassembled WGS sequence"/>
</dbReference>
<keyword evidence="8" id="KW-0472">Membrane</keyword>
<evidence type="ECO:0000259" key="9">
    <source>
        <dbReference type="Pfam" id="PF01328"/>
    </source>
</evidence>
<dbReference type="GO" id="GO:0046872">
    <property type="term" value="F:metal ion binding"/>
    <property type="evidence" value="ECO:0007669"/>
    <property type="project" value="UniProtKB-KW"/>
</dbReference>
<evidence type="ECO:0000313" key="11">
    <source>
        <dbReference type="Proteomes" id="UP000800093"/>
    </source>
</evidence>
<gene>
    <name evidence="10" type="ORF">CC78DRAFT_573123</name>
</gene>
<name>A0A9P4TRA8_9PLEO</name>
<evidence type="ECO:0000256" key="4">
    <source>
        <dbReference type="ARBA" id="ARBA00022723"/>
    </source>
</evidence>
<dbReference type="Pfam" id="PF01328">
    <property type="entry name" value="Peroxidase_2"/>
    <property type="match status" value="1"/>
</dbReference>
<dbReference type="AlphaFoldDB" id="A0A9P4TRA8"/>
<comment type="similarity">
    <text evidence="7">Belongs to the chloroperoxidase family.</text>
</comment>
<protein>
    <recommendedName>
        <fullName evidence="9">Heme haloperoxidase family profile domain-containing protein</fullName>
    </recommendedName>
</protein>
<proteinExistence type="inferred from homology"/>
<feature type="transmembrane region" description="Helical" evidence="8">
    <location>
        <begin position="72"/>
        <end position="94"/>
    </location>
</feature>
<keyword evidence="2" id="KW-0575">Peroxidase</keyword>
<evidence type="ECO:0000256" key="5">
    <source>
        <dbReference type="ARBA" id="ARBA00023002"/>
    </source>
</evidence>
<dbReference type="PANTHER" id="PTHR33577">
    <property type="entry name" value="STERIGMATOCYSTIN BIOSYNTHESIS PEROXIDASE STCC-RELATED"/>
    <property type="match status" value="1"/>
</dbReference>
<comment type="cofactor">
    <cofactor evidence="1">
        <name>heme b</name>
        <dbReference type="ChEBI" id="CHEBI:60344"/>
    </cofactor>
</comment>
<keyword evidence="6" id="KW-0408">Iron</keyword>
<evidence type="ECO:0000256" key="1">
    <source>
        <dbReference type="ARBA" id="ARBA00001970"/>
    </source>
</evidence>
<dbReference type="OrthoDB" id="407298at2759"/>
<keyword evidence="3" id="KW-0349">Heme</keyword>
<dbReference type="InterPro" id="IPR036851">
    <property type="entry name" value="Chloroperoxidase-like_sf"/>
</dbReference>
<evidence type="ECO:0000256" key="7">
    <source>
        <dbReference type="ARBA" id="ARBA00025795"/>
    </source>
</evidence>
<accession>A0A9P4TRA8</accession>
<dbReference type="EMBL" id="ML986578">
    <property type="protein sequence ID" value="KAF2270772.1"/>
    <property type="molecule type" value="Genomic_DNA"/>
</dbReference>
<evidence type="ECO:0000256" key="8">
    <source>
        <dbReference type="SAM" id="Phobius"/>
    </source>
</evidence>
<dbReference type="SUPFAM" id="SSF47571">
    <property type="entry name" value="Cloroperoxidase"/>
    <property type="match status" value="1"/>
</dbReference>
<keyword evidence="4" id="KW-0479">Metal-binding</keyword>
<reference evidence="11" key="1">
    <citation type="journal article" date="2020" name="Stud. Mycol.">
        <title>101 Dothideomycetes genomes: A test case for predicting lifestyles and emergence of pathogens.</title>
        <authorList>
            <person name="Haridas S."/>
            <person name="Albert R."/>
            <person name="Binder M."/>
            <person name="Bloem J."/>
            <person name="LaButti K."/>
            <person name="Salamov A."/>
            <person name="Andreopoulos B."/>
            <person name="Baker S."/>
            <person name="Barry K."/>
            <person name="Bills G."/>
            <person name="Bluhm B."/>
            <person name="Cannon C."/>
            <person name="Castanera R."/>
            <person name="Culley D."/>
            <person name="Daum C."/>
            <person name="Ezra D."/>
            <person name="Gonzalez J."/>
            <person name="Henrissat B."/>
            <person name="Kuo A."/>
            <person name="Liang C."/>
            <person name="Lipzen A."/>
            <person name="Lutzoni F."/>
            <person name="Magnuson J."/>
            <person name="Mondo S."/>
            <person name="Nolan M."/>
            <person name="Ohm R."/>
            <person name="Pangilinan J."/>
            <person name="Park H.-J."/>
            <person name="Ramirez L."/>
            <person name="Alfaro M."/>
            <person name="Sun H."/>
            <person name="Tritt A."/>
            <person name="Yoshinaga Y."/>
            <person name="Zwiers L.-H."/>
            <person name="Turgeon B."/>
            <person name="Goodwin S."/>
            <person name="Spatafora J."/>
            <person name="Crous P."/>
            <person name="Grigoriev I."/>
        </authorList>
    </citation>
    <scope>NUCLEOTIDE SEQUENCE [LARGE SCALE GENOMIC DNA]</scope>
    <source>
        <strain evidence="11">CBS 304.66</strain>
    </source>
</reference>
<keyword evidence="8" id="KW-0812">Transmembrane</keyword>
<keyword evidence="5" id="KW-0560">Oxidoreductase</keyword>
<keyword evidence="8" id="KW-1133">Transmembrane helix</keyword>
<dbReference type="GO" id="GO:0004601">
    <property type="term" value="F:peroxidase activity"/>
    <property type="evidence" value="ECO:0007669"/>
    <property type="project" value="UniProtKB-KW"/>
</dbReference>
<evidence type="ECO:0000313" key="10">
    <source>
        <dbReference type="EMBL" id="KAF2270772.1"/>
    </source>
</evidence>
<evidence type="ECO:0000256" key="3">
    <source>
        <dbReference type="ARBA" id="ARBA00022617"/>
    </source>
</evidence>
<evidence type="ECO:0000256" key="6">
    <source>
        <dbReference type="ARBA" id="ARBA00023004"/>
    </source>
</evidence>
<dbReference type="Gene3D" id="1.10.489.10">
    <property type="entry name" value="Chloroperoxidase-like"/>
    <property type="match status" value="1"/>
</dbReference>
<organism evidence="10 11">
    <name type="scientific">Lojkania enalia</name>
    <dbReference type="NCBI Taxonomy" id="147567"/>
    <lineage>
        <taxon>Eukaryota</taxon>
        <taxon>Fungi</taxon>
        <taxon>Dikarya</taxon>
        <taxon>Ascomycota</taxon>
        <taxon>Pezizomycotina</taxon>
        <taxon>Dothideomycetes</taxon>
        <taxon>Pleosporomycetidae</taxon>
        <taxon>Pleosporales</taxon>
        <taxon>Pleosporales incertae sedis</taxon>
        <taxon>Lojkania</taxon>
    </lineage>
</organism>
<dbReference type="PANTHER" id="PTHR33577:SF9">
    <property type="entry name" value="PEROXIDASE STCC"/>
    <property type="match status" value="1"/>
</dbReference>
<evidence type="ECO:0000256" key="2">
    <source>
        <dbReference type="ARBA" id="ARBA00022559"/>
    </source>
</evidence>
<sequence length="185" mass="20239">MGSSAGMSQQRSRYSTTAGNDHRAFISSSRLSAFSATSTCFTAPILSSSLRVKPSIFGVPACSAVNFATKDFVHVLCIAIKFQVYIFVLFNSVVRAINPSLLYRLHSFHVPQEHVGSSSIHWLATMKLLSLFPMFAAVCSATGPSHRPVDFKKWNPPGYRDVRSPCPLLNSLANHDIIPHNGKGE</sequence>
<keyword evidence="11" id="KW-1185">Reference proteome</keyword>
<comment type="caution">
    <text evidence="10">The sequence shown here is derived from an EMBL/GenBank/DDBJ whole genome shotgun (WGS) entry which is preliminary data.</text>
</comment>